<gene>
    <name evidence="3" type="ORF">ACFSDX_12960</name>
</gene>
<keyword evidence="2" id="KW-1133">Transmembrane helix</keyword>
<feature type="transmembrane region" description="Helical" evidence="2">
    <location>
        <begin position="442"/>
        <end position="462"/>
    </location>
</feature>
<keyword evidence="4" id="KW-1185">Reference proteome</keyword>
<sequence length="482" mass="52722">MSSTPLAPPQTWVTCPKCTAQVPCCDPAGSQYFGCFKCRTYFAAKPTPGGETRIARDFKRELAPGPSLPLGATGTLGGYHCRLTGYQVRGEKNNRTAEWREYQLRPTEPIVGDDPIDFPLQLAEYQGHWLLIRRAPHHPDVVGPRSIQGKEWTSPTTGNTYRLWHRYEPIIRDAQGEFDWNILEDERLKIQEFTCPPYLLSSEKIPDRKPIWYLSEYLEPAQVATAFGLDVNTLPSREGIGAAQPNPHNMSPAWRLFGVAALLLVLLTGWLAVTRPSATTTETFTVPAAPAASNATASPPPAPTGDTLGRAAAPTAPAAPATTTPPAASAGYSQMLVSKTIVLTHPSAVDITFSALDLTNHWLEITASLVNEQTGRGYEVTRSLEYYAGVEDGESWSEGSRSVSAVISGLPPGRYHLNLYPSAEAGTGDTTLVLQVEQHSGFFSNFVLILVLMSAVPLWHWMRHGSFENSRWENSDFAPTSS</sequence>
<dbReference type="RefSeq" id="WP_382314131.1">
    <property type="nucleotide sequence ID" value="NZ_JBHUFD010000005.1"/>
</dbReference>
<protein>
    <recommendedName>
        <fullName evidence="5">DUF4178 domain-containing protein</fullName>
    </recommendedName>
</protein>
<dbReference type="Proteomes" id="UP001597197">
    <property type="component" value="Unassembled WGS sequence"/>
</dbReference>
<keyword evidence="2" id="KW-0472">Membrane</keyword>
<evidence type="ECO:0000313" key="4">
    <source>
        <dbReference type="Proteomes" id="UP001597197"/>
    </source>
</evidence>
<dbReference type="EMBL" id="JBHUFD010000005">
    <property type="protein sequence ID" value="MFD1873346.1"/>
    <property type="molecule type" value="Genomic_DNA"/>
</dbReference>
<reference evidence="4" key="1">
    <citation type="journal article" date="2019" name="Int. J. Syst. Evol. Microbiol.">
        <title>The Global Catalogue of Microorganisms (GCM) 10K type strain sequencing project: providing services to taxonomists for standard genome sequencing and annotation.</title>
        <authorList>
            <consortium name="The Broad Institute Genomics Platform"/>
            <consortium name="The Broad Institute Genome Sequencing Center for Infectious Disease"/>
            <person name="Wu L."/>
            <person name="Ma J."/>
        </authorList>
    </citation>
    <scope>NUCLEOTIDE SEQUENCE [LARGE SCALE GENOMIC DNA]</scope>
    <source>
        <strain evidence="4">CGMCC 1.15795</strain>
    </source>
</reference>
<accession>A0ABW4QUT2</accession>
<proteinExistence type="predicted"/>
<keyword evidence="2" id="KW-0812">Transmembrane</keyword>
<evidence type="ECO:0000256" key="1">
    <source>
        <dbReference type="SAM" id="MobiDB-lite"/>
    </source>
</evidence>
<feature type="transmembrane region" description="Helical" evidence="2">
    <location>
        <begin position="253"/>
        <end position="273"/>
    </location>
</feature>
<evidence type="ECO:0000313" key="3">
    <source>
        <dbReference type="EMBL" id="MFD1873346.1"/>
    </source>
</evidence>
<organism evidence="3 4">
    <name type="scientific">Hymenobacter bucti</name>
    <dbReference type="NCBI Taxonomy" id="1844114"/>
    <lineage>
        <taxon>Bacteria</taxon>
        <taxon>Pseudomonadati</taxon>
        <taxon>Bacteroidota</taxon>
        <taxon>Cytophagia</taxon>
        <taxon>Cytophagales</taxon>
        <taxon>Hymenobacteraceae</taxon>
        <taxon>Hymenobacter</taxon>
    </lineage>
</organism>
<comment type="caution">
    <text evidence="3">The sequence shown here is derived from an EMBL/GenBank/DDBJ whole genome shotgun (WGS) entry which is preliminary data.</text>
</comment>
<feature type="compositionally biased region" description="Low complexity" evidence="1">
    <location>
        <begin position="311"/>
        <end position="327"/>
    </location>
</feature>
<evidence type="ECO:0008006" key="5">
    <source>
        <dbReference type="Google" id="ProtNLM"/>
    </source>
</evidence>
<feature type="region of interest" description="Disordered" evidence="1">
    <location>
        <begin position="289"/>
        <end position="327"/>
    </location>
</feature>
<name>A0ABW4QUT2_9BACT</name>
<evidence type="ECO:0000256" key="2">
    <source>
        <dbReference type="SAM" id="Phobius"/>
    </source>
</evidence>